<gene>
    <name evidence="2" type="ORF">Maq22A_1p35595</name>
</gene>
<evidence type="ECO:0000313" key="3">
    <source>
        <dbReference type="Proteomes" id="UP000061432"/>
    </source>
</evidence>
<keyword evidence="2" id="KW-0614">Plasmid</keyword>
<keyword evidence="1" id="KW-0732">Signal</keyword>
<dbReference type="KEGG" id="maqu:Maq22A_1p35595"/>
<feature type="chain" id="PRO_5002189251" evidence="1">
    <location>
        <begin position="29"/>
        <end position="133"/>
    </location>
</feature>
<name>A0A0C6FLV0_9HYPH</name>
<protein>
    <submittedName>
        <fullName evidence="2">Uncharacterized protein</fullName>
    </submittedName>
</protein>
<sequence>MSIRSTIARLLTALAVLGLIAGASVAPAQARAFVGDGVQRGMVAQQGGVTTRHVAPMPDDMPCCDPEPSGPDCRDTKACPFAAACAAKIVPGILPSPPADGGPVAPVLLPVRQDHIGPSLAAAPQAPPPKPRS</sequence>
<proteinExistence type="predicted"/>
<dbReference type="OrthoDB" id="7995754at2"/>
<reference evidence="2 3" key="1">
    <citation type="journal article" date="2015" name="Genome Announc.">
        <title>Complete Genome Sequence of Methylobacterium aquaticum Strain 22A, Isolated from Racomitrium japonicum Moss.</title>
        <authorList>
            <person name="Tani A."/>
            <person name="Ogura Y."/>
            <person name="Hayashi T."/>
            <person name="Kimbara K."/>
        </authorList>
    </citation>
    <scope>NUCLEOTIDE SEQUENCE [LARGE SCALE GENOMIC DNA]</scope>
    <source>
        <strain evidence="2 3">MA-22A</strain>
        <plasmid evidence="3">Plasmid pMaq22A_1p DNA</plasmid>
    </source>
</reference>
<accession>A0A0C6FLV0</accession>
<dbReference type="AlphaFoldDB" id="A0A0C6FLV0"/>
<organism evidence="2 3">
    <name type="scientific">Methylobacterium aquaticum</name>
    <dbReference type="NCBI Taxonomy" id="270351"/>
    <lineage>
        <taxon>Bacteria</taxon>
        <taxon>Pseudomonadati</taxon>
        <taxon>Pseudomonadota</taxon>
        <taxon>Alphaproteobacteria</taxon>
        <taxon>Hyphomicrobiales</taxon>
        <taxon>Methylobacteriaceae</taxon>
        <taxon>Methylobacterium</taxon>
    </lineage>
</organism>
<dbReference type="EMBL" id="AP014705">
    <property type="protein sequence ID" value="BAQ49348.1"/>
    <property type="molecule type" value="Genomic_DNA"/>
</dbReference>
<reference evidence="3" key="2">
    <citation type="submission" date="2015-01" db="EMBL/GenBank/DDBJ databases">
        <title>Complete genome sequence of Methylobacterium aquaticum strain 22A.</title>
        <authorList>
            <person name="Tani A."/>
            <person name="Ogura Y."/>
            <person name="Hayashi T."/>
        </authorList>
    </citation>
    <scope>NUCLEOTIDE SEQUENCE [LARGE SCALE GENOMIC DNA]</scope>
    <source>
        <strain evidence="3">MA-22A</strain>
        <plasmid evidence="3">Plasmid pMaq22A_1p DNA</plasmid>
    </source>
</reference>
<dbReference type="Proteomes" id="UP000061432">
    <property type="component" value="Plasmid pMaq22A_1p"/>
</dbReference>
<feature type="signal peptide" evidence="1">
    <location>
        <begin position="1"/>
        <end position="28"/>
    </location>
</feature>
<evidence type="ECO:0000256" key="1">
    <source>
        <dbReference type="SAM" id="SignalP"/>
    </source>
</evidence>
<evidence type="ECO:0000313" key="2">
    <source>
        <dbReference type="EMBL" id="BAQ49348.1"/>
    </source>
</evidence>
<dbReference type="RefSeq" id="WP_060850418.1">
    <property type="nucleotide sequence ID" value="NZ_AP014705.1"/>
</dbReference>
<geneLocation type="plasmid" evidence="3">
    <name>pMaq22A_1p DNA</name>
</geneLocation>